<feature type="compositionally biased region" description="Low complexity" evidence="1">
    <location>
        <begin position="268"/>
        <end position="291"/>
    </location>
</feature>
<feature type="compositionally biased region" description="Polar residues" evidence="1">
    <location>
        <begin position="341"/>
        <end position="356"/>
    </location>
</feature>
<sequence>MLVTLAVITASCGSYQQSSYYDNDGIYPDDASTTVERQPQQRNYTQNNPETDTYTNYFGEKANQYGEILDEEIFTDVDSYSSNDLNQDVQQDQLTDYYATANDYEGYGSWGSNNADVSIYIHNNGWNNWNNGGLYGWGWNNVGYAGFYGSGWGQPWGWNRWNRWNNWGYGGFGFGWNNWGYGGFGFGWNNWGNGWNNWGYGNGFNYGYGYGYGNRYYNRNNRFTNRSYAVNNSRRGNYTRTNSNNSGISSTAARGRSNVNTRGDSPRYRNSTARSTTARSSANTRSSRTYSGNSTTRRTIGVDQNRAYRTSRSTRAIPRYSSSSRNYSSRYSSSPRTYSSGTARSSSRVAVPRTSTYRNSGSSSRSYSSGRSSGSSSRSSNYNSGRSSSRSSNYSSGRSSSSGSSYRSSGSSSRSSSSGSSSRSSGSSSRSSSRGRN</sequence>
<feature type="region of interest" description="Disordered" evidence="1">
    <location>
        <begin position="229"/>
        <end position="437"/>
    </location>
</feature>
<dbReference type="EMBL" id="SOAY01000010">
    <property type="protein sequence ID" value="TDT47230.1"/>
    <property type="molecule type" value="Genomic_DNA"/>
</dbReference>
<dbReference type="RefSeq" id="WP_133686628.1">
    <property type="nucleotide sequence ID" value="NZ_SOAY01000010.1"/>
</dbReference>
<evidence type="ECO:0000313" key="2">
    <source>
        <dbReference type="EMBL" id="TDT47230.1"/>
    </source>
</evidence>
<accession>A0A4R7K825</accession>
<feature type="region of interest" description="Disordered" evidence="1">
    <location>
        <begin position="32"/>
        <end position="51"/>
    </location>
</feature>
<evidence type="ECO:0000256" key="1">
    <source>
        <dbReference type="SAM" id="MobiDB-lite"/>
    </source>
</evidence>
<gene>
    <name evidence="2" type="ORF">CLV90_1303</name>
</gene>
<name>A0A4R7K825_9FLAO</name>
<dbReference type="AlphaFoldDB" id="A0A4R7K825"/>
<dbReference type="Proteomes" id="UP000294749">
    <property type="component" value="Unassembled WGS sequence"/>
</dbReference>
<evidence type="ECO:0000313" key="3">
    <source>
        <dbReference type="Proteomes" id="UP000294749"/>
    </source>
</evidence>
<feature type="compositionally biased region" description="Polar residues" evidence="1">
    <location>
        <begin position="229"/>
        <end position="263"/>
    </location>
</feature>
<proteinExistence type="predicted"/>
<reference evidence="2 3" key="1">
    <citation type="submission" date="2019-03" db="EMBL/GenBank/DDBJ databases">
        <title>Genomic Encyclopedia of Archaeal and Bacterial Type Strains, Phase II (KMG-II): from individual species to whole genera.</title>
        <authorList>
            <person name="Goeker M."/>
        </authorList>
    </citation>
    <scope>NUCLEOTIDE SEQUENCE [LARGE SCALE GENOMIC DNA]</scope>
    <source>
        <strain evidence="2 3">DSM 25233</strain>
    </source>
</reference>
<organism evidence="2 3">
    <name type="scientific">Maribacter spongiicola</name>
    <dbReference type="NCBI Taxonomy" id="1206753"/>
    <lineage>
        <taxon>Bacteria</taxon>
        <taxon>Pseudomonadati</taxon>
        <taxon>Bacteroidota</taxon>
        <taxon>Flavobacteriia</taxon>
        <taxon>Flavobacteriales</taxon>
        <taxon>Flavobacteriaceae</taxon>
        <taxon>Maribacter</taxon>
    </lineage>
</organism>
<feature type="compositionally biased region" description="Low complexity" evidence="1">
    <location>
        <begin position="319"/>
        <end position="340"/>
    </location>
</feature>
<evidence type="ECO:0008006" key="4">
    <source>
        <dbReference type="Google" id="ProtNLM"/>
    </source>
</evidence>
<keyword evidence="3" id="KW-1185">Reference proteome</keyword>
<dbReference type="OrthoDB" id="1443506at2"/>
<protein>
    <recommendedName>
        <fullName evidence="4">Vitellogenin II</fullName>
    </recommendedName>
</protein>
<comment type="caution">
    <text evidence="2">The sequence shown here is derived from an EMBL/GenBank/DDBJ whole genome shotgun (WGS) entry which is preliminary data.</text>
</comment>
<feature type="compositionally biased region" description="Low complexity" evidence="1">
    <location>
        <begin position="357"/>
        <end position="437"/>
    </location>
</feature>